<dbReference type="AlphaFoldDB" id="A0A7G9G392"/>
<evidence type="ECO:0000256" key="1">
    <source>
        <dbReference type="ARBA" id="ARBA00001947"/>
    </source>
</evidence>
<organism evidence="13 14">
    <name type="scientific">Qiania dongpingensis</name>
    <dbReference type="NCBI Taxonomy" id="2763669"/>
    <lineage>
        <taxon>Bacteria</taxon>
        <taxon>Bacillati</taxon>
        <taxon>Bacillota</taxon>
        <taxon>Clostridia</taxon>
        <taxon>Lachnospirales</taxon>
        <taxon>Lachnospiraceae</taxon>
        <taxon>Qiania</taxon>
    </lineage>
</organism>
<evidence type="ECO:0000256" key="9">
    <source>
        <dbReference type="ARBA" id="ARBA00023049"/>
    </source>
</evidence>
<keyword evidence="5 11" id="KW-0812">Transmembrane</keyword>
<dbReference type="GO" id="GO:0004222">
    <property type="term" value="F:metalloendopeptidase activity"/>
    <property type="evidence" value="ECO:0007669"/>
    <property type="project" value="InterPro"/>
</dbReference>
<keyword evidence="8 11" id="KW-1133">Transmembrane helix</keyword>
<dbReference type="KEGG" id="qdo:H9Q78_12635"/>
<dbReference type="EMBL" id="CP060634">
    <property type="protein sequence ID" value="QNM05274.1"/>
    <property type="molecule type" value="Genomic_DNA"/>
</dbReference>
<dbReference type="InterPro" id="IPR001478">
    <property type="entry name" value="PDZ"/>
</dbReference>
<keyword evidence="11" id="KW-0479">Metal-binding</keyword>
<proteinExistence type="inferred from homology"/>
<evidence type="ECO:0000256" key="10">
    <source>
        <dbReference type="ARBA" id="ARBA00023136"/>
    </source>
</evidence>
<dbReference type="InterPro" id="IPR036034">
    <property type="entry name" value="PDZ_sf"/>
</dbReference>
<dbReference type="NCBIfam" id="TIGR00054">
    <property type="entry name" value="RIP metalloprotease RseP"/>
    <property type="match status" value="1"/>
</dbReference>
<evidence type="ECO:0000256" key="2">
    <source>
        <dbReference type="ARBA" id="ARBA00004141"/>
    </source>
</evidence>
<dbReference type="GO" id="GO:0006508">
    <property type="term" value="P:proteolysis"/>
    <property type="evidence" value="ECO:0007669"/>
    <property type="project" value="UniProtKB-KW"/>
</dbReference>
<evidence type="ECO:0000256" key="4">
    <source>
        <dbReference type="ARBA" id="ARBA00022670"/>
    </source>
</evidence>
<dbReference type="PANTHER" id="PTHR42837">
    <property type="entry name" value="REGULATOR OF SIGMA-E PROTEASE RSEP"/>
    <property type="match status" value="1"/>
</dbReference>
<keyword evidence="9 11" id="KW-0482">Metalloprotease</keyword>
<dbReference type="SUPFAM" id="SSF50156">
    <property type="entry name" value="PDZ domain-like"/>
    <property type="match status" value="2"/>
</dbReference>
<evidence type="ECO:0000313" key="14">
    <source>
        <dbReference type="Proteomes" id="UP000515823"/>
    </source>
</evidence>
<keyword evidence="4 13" id="KW-0645">Protease</keyword>
<dbReference type="SMART" id="SM00228">
    <property type="entry name" value="PDZ"/>
    <property type="match status" value="2"/>
</dbReference>
<accession>A0A7G9G392</accession>
<evidence type="ECO:0000256" key="3">
    <source>
        <dbReference type="ARBA" id="ARBA00007931"/>
    </source>
</evidence>
<dbReference type="Pfam" id="PF02163">
    <property type="entry name" value="Peptidase_M50"/>
    <property type="match status" value="1"/>
</dbReference>
<dbReference type="Proteomes" id="UP000515823">
    <property type="component" value="Chromosome"/>
</dbReference>
<dbReference type="EC" id="3.4.24.-" evidence="11"/>
<feature type="transmembrane region" description="Helical" evidence="11">
    <location>
        <begin position="6"/>
        <end position="25"/>
    </location>
</feature>
<dbReference type="PANTHER" id="PTHR42837:SF2">
    <property type="entry name" value="MEMBRANE METALLOPROTEASE ARASP2, CHLOROPLASTIC-RELATED"/>
    <property type="match status" value="1"/>
</dbReference>
<keyword evidence="7 11" id="KW-0862">Zinc</keyword>
<evidence type="ECO:0000256" key="7">
    <source>
        <dbReference type="ARBA" id="ARBA00022833"/>
    </source>
</evidence>
<evidence type="ECO:0000256" key="5">
    <source>
        <dbReference type="ARBA" id="ARBA00022692"/>
    </source>
</evidence>
<dbReference type="GO" id="GO:0046872">
    <property type="term" value="F:metal ion binding"/>
    <property type="evidence" value="ECO:0007669"/>
    <property type="project" value="UniProtKB-KW"/>
</dbReference>
<feature type="transmembrane region" description="Helical" evidence="11">
    <location>
        <begin position="356"/>
        <end position="380"/>
    </location>
</feature>
<protein>
    <recommendedName>
        <fullName evidence="11">Zinc metalloprotease</fullName>
        <ecNumber evidence="11">3.4.24.-</ecNumber>
    </recommendedName>
</protein>
<reference evidence="13 14" key="1">
    <citation type="submission" date="2020-08" db="EMBL/GenBank/DDBJ databases">
        <authorList>
            <person name="Liu C."/>
            <person name="Sun Q."/>
        </authorList>
    </citation>
    <scope>NUCLEOTIDE SEQUENCE [LARGE SCALE GENOMIC DNA]</scope>
    <source>
        <strain evidence="13 14">NSJ-38</strain>
    </source>
</reference>
<comment type="similarity">
    <text evidence="3 11">Belongs to the peptidase M50B family.</text>
</comment>
<sequence length="436" mass="47388">MVESMILNIVLALLVFSILVVSHEFGHFLLAKKNGIGVVEFSVGMGPRIISGVKGGTRYSLKAIPFGGSCQMVGEDDEDESEDSFNSKSPLARFAVVAGGPIFNFLLALVLSIVVLSLAGVNEPRVYYVSEEYGAAKAGLEEGDLIKAIDGHKITLGRDIELYFLNHPMDGSPLTITYERDGETFTTELDPTYESYMTGFSYYATEEPAEITSLVEGLDMEKNGAKVGDTITAIDGIPIASGTALQTYFEEHPLSKDKAVTITCERDGESFNLTVTPAYYKSNTLGMEAVGYRNKNAGALSVIRSSFSEVRYWMSYTLTSLKMLVTGKVGVDDLSGPVGIVNMVGEVVEQSKPDGILYVFLNLMNFSILLSVNLGVLNLLPLPALDGGRLVFILIEIIRGKPVPREKEGMVHTIGIVLLMALMVFVLFNDVLKIVR</sequence>
<evidence type="ECO:0000313" key="13">
    <source>
        <dbReference type="EMBL" id="QNM05274.1"/>
    </source>
</evidence>
<keyword evidence="6 11" id="KW-0378">Hydrolase</keyword>
<comment type="cofactor">
    <cofactor evidence="1 11">
        <name>Zn(2+)</name>
        <dbReference type="ChEBI" id="CHEBI:29105"/>
    </cofactor>
</comment>
<feature type="transmembrane region" description="Helical" evidence="11">
    <location>
        <begin position="94"/>
        <end position="119"/>
    </location>
</feature>
<evidence type="ECO:0000259" key="12">
    <source>
        <dbReference type="SMART" id="SM00228"/>
    </source>
</evidence>
<evidence type="ECO:0000256" key="8">
    <source>
        <dbReference type="ARBA" id="ARBA00022989"/>
    </source>
</evidence>
<name>A0A7G9G392_9FIRM</name>
<keyword evidence="10 11" id="KW-0472">Membrane</keyword>
<dbReference type="Gene3D" id="2.30.42.10">
    <property type="match status" value="2"/>
</dbReference>
<feature type="transmembrane region" description="Helical" evidence="11">
    <location>
        <begin position="409"/>
        <end position="428"/>
    </location>
</feature>
<evidence type="ECO:0000256" key="6">
    <source>
        <dbReference type="ARBA" id="ARBA00022801"/>
    </source>
</evidence>
<feature type="domain" description="PDZ" evidence="12">
    <location>
        <begin position="194"/>
        <end position="268"/>
    </location>
</feature>
<feature type="domain" description="PDZ" evidence="12">
    <location>
        <begin position="112"/>
        <end position="182"/>
    </location>
</feature>
<keyword evidence="14" id="KW-1185">Reference proteome</keyword>
<dbReference type="CDD" id="cd06163">
    <property type="entry name" value="S2P-M50_PDZ_RseP-like"/>
    <property type="match status" value="2"/>
</dbReference>
<dbReference type="InterPro" id="IPR004387">
    <property type="entry name" value="Pept_M50_Zn"/>
</dbReference>
<comment type="subcellular location">
    <subcellularLocation>
        <location evidence="2">Membrane</location>
        <topology evidence="2">Multi-pass membrane protein</topology>
    </subcellularLocation>
</comment>
<evidence type="ECO:0000256" key="11">
    <source>
        <dbReference type="RuleBase" id="RU362031"/>
    </source>
</evidence>
<dbReference type="InterPro" id="IPR008915">
    <property type="entry name" value="Peptidase_M50"/>
</dbReference>
<dbReference type="GO" id="GO:0016020">
    <property type="term" value="C:membrane"/>
    <property type="evidence" value="ECO:0007669"/>
    <property type="project" value="UniProtKB-SubCell"/>
</dbReference>
<gene>
    <name evidence="13" type="primary">rseP</name>
    <name evidence="13" type="ORF">H9Q78_12635</name>
</gene>